<dbReference type="EC" id="2.7.1.17" evidence="8 9"/>
<dbReference type="InterPro" id="IPR006000">
    <property type="entry name" value="Xylulokinase"/>
</dbReference>
<keyword evidence="7 8" id="KW-0119">Carbohydrate metabolism</keyword>
<organism evidence="12 13">
    <name type="scientific">Paraglaciecola chathamensis</name>
    <dbReference type="NCBI Taxonomy" id="368405"/>
    <lineage>
        <taxon>Bacteria</taxon>
        <taxon>Pseudomonadati</taxon>
        <taxon>Pseudomonadota</taxon>
        <taxon>Gammaproteobacteria</taxon>
        <taxon>Alteromonadales</taxon>
        <taxon>Alteromonadaceae</taxon>
        <taxon>Paraglaciecola</taxon>
    </lineage>
</organism>
<feature type="domain" description="Carbohydrate kinase FGGY C-terminal" evidence="11">
    <location>
        <begin position="249"/>
        <end position="445"/>
    </location>
</feature>
<evidence type="ECO:0000256" key="2">
    <source>
        <dbReference type="ARBA" id="ARBA00022629"/>
    </source>
</evidence>
<evidence type="ECO:0000259" key="11">
    <source>
        <dbReference type="Pfam" id="PF02782"/>
    </source>
</evidence>
<evidence type="ECO:0000313" key="12">
    <source>
        <dbReference type="EMBL" id="MBJ2137246.1"/>
    </source>
</evidence>
<dbReference type="InterPro" id="IPR018485">
    <property type="entry name" value="FGGY_C"/>
</dbReference>
<feature type="domain" description="Carbohydrate kinase FGGY N-terminal" evidence="10">
    <location>
        <begin position="1"/>
        <end position="240"/>
    </location>
</feature>
<dbReference type="NCBIfam" id="TIGR01312">
    <property type="entry name" value="XylB"/>
    <property type="match status" value="1"/>
</dbReference>
<evidence type="ECO:0000256" key="9">
    <source>
        <dbReference type="RuleBase" id="RU364073"/>
    </source>
</evidence>
<sequence length="492" mass="53359">MFLGVDLGTSGIKLVLTNSSGEIVDSATSAFEVSRPQPLWSEQNPQDWWDGFCSAMDQLNIQHDLSAIKAIGFAGQMHGATLLDKQQQVLRPAILWNDGRCEAQCAEIEKQVPNAREITGNIIMPGFTAPKLLWVKQHEPEVFAKIDKVLLPKDYLRLLLSGEFASDMSDAAGTMWLDVDKRCWHQDMLHACGLNESHMPALFEGNEITGTLADAVAKRWNMNPVPLVAGAGDNAAGAIGVGIVKPGQAMLSLGTSGVYFAVSEGFRSNPESAVHSFCHALPGTWHLMSVMLSAASCLQWYAEQVAKKEVSVLLTELEQTTKNETTDTQDSIQNAPLFLPYLSGERTPHNNPNATGAFFGLTHSSLQVALTHSVLEGVTFGLADGVDALHASGVQVDEITLIGGGAKSAYWRQLIADVLQRPVTYRQGGDVGPGLGAARLAQLAMQPEKPIEQICPQPTLDSVYQPNPEKAQSYAQRRAKFSALYQATQEFF</sequence>
<comment type="catalytic activity">
    <reaction evidence="8 9">
        <text>D-xylulose + ATP = D-xylulose 5-phosphate + ADP + H(+)</text>
        <dbReference type="Rhea" id="RHEA:10964"/>
        <dbReference type="ChEBI" id="CHEBI:15378"/>
        <dbReference type="ChEBI" id="CHEBI:17140"/>
        <dbReference type="ChEBI" id="CHEBI:30616"/>
        <dbReference type="ChEBI" id="CHEBI:57737"/>
        <dbReference type="ChEBI" id="CHEBI:456216"/>
        <dbReference type="EC" id="2.7.1.17"/>
    </reaction>
</comment>
<evidence type="ECO:0000256" key="6">
    <source>
        <dbReference type="ARBA" id="ARBA00022840"/>
    </source>
</evidence>
<gene>
    <name evidence="8 9 12" type="primary">xylB</name>
    <name evidence="12" type="ORF">JEU11_12365</name>
</gene>
<feature type="binding site" evidence="8">
    <location>
        <begin position="77"/>
        <end position="78"/>
    </location>
    <ligand>
        <name>substrate</name>
    </ligand>
</feature>
<comment type="function">
    <text evidence="8">Catalyzes the phosphorylation of D-xylulose to D-xylulose 5-phosphate.</text>
</comment>
<comment type="caution">
    <text evidence="12">The sequence shown here is derived from an EMBL/GenBank/DDBJ whole genome shotgun (WGS) entry which is preliminary data.</text>
</comment>
<dbReference type="PIRSF" id="PIRSF000538">
    <property type="entry name" value="GlpK"/>
    <property type="match status" value="1"/>
</dbReference>
<dbReference type="PANTHER" id="PTHR43095">
    <property type="entry name" value="SUGAR KINASE"/>
    <property type="match status" value="1"/>
</dbReference>
<reference evidence="12 13" key="1">
    <citation type="submission" date="2020-12" db="EMBL/GenBank/DDBJ databases">
        <title>Draft genome sequences of nine environmental bacterial isolates colonizing plastic.</title>
        <authorList>
            <person name="Borre I."/>
            <person name="Sonnenschein E.C."/>
        </authorList>
    </citation>
    <scope>NUCLEOTIDE SEQUENCE [LARGE SCALE GENOMIC DNA]</scope>
    <source>
        <strain evidence="12 13">IB30</strain>
    </source>
</reference>
<dbReference type="PANTHER" id="PTHR43095:SF6">
    <property type="entry name" value="XYLULOSE KINASE"/>
    <property type="match status" value="1"/>
</dbReference>
<dbReference type="InterPro" id="IPR050406">
    <property type="entry name" value="FGGY_Carb_Kinase"/>
</dbReference>
<keyword evidence="3 8" id="KW-0808">Transferase</keyword>
<dbReference type="RefSeq" id="WP_198824890.1">
    <property type="nucleotide sequence ID" value="NZ_JAEILT010000017.1"/>
</dbReference>
<dbReference type="Gene3D" id="3.30.420.40">
    <property type="match status" value="2"/>
</dbReference>
<accession>A0ABS0WFK1</accession>
<dbReference type="Pfam" id="PF02782">
    <property type="entry name" value="FGGY_C"/>
    <property type="match status" value="1"/>
</dbReference>
<evidence type="ECO:0000256" key="7">
    <source>
        <dbReference type="ARBA" id="ARBA00023277"/>
    </source>
</evidence>
<dbReference type="InterPro" id="IPR043129">
    <property type="entry name" value="ATPase_NBD"/>
</dbReference>
<comment type="similarity">
    <text evidence="1 8 9">Belongs to the FGGY kinase family.</text>
</comment>
<dbReference type="InterPro" id="IPR018483">
    <property type="entry name" value="Carb_kinase_FGGY_CS"/>
</dbReference>
<dbReference type="SUPFAM" id="SSF53067">
    <property type="entry name" value="Actin-like ATPase domain"/>
    <property type="match status" value="2"/>
</dbReference>
<feature type="active site" description="Proton acceptor" evidence="8">
    <location>
        <position position="233"/>
    </location>
</feature>
<keyword evidence="4 8" id="KW-0547">Nucleotide-binding</keyword>
<evidence type="ECO:0000313" key="13">
    <source>
        <dbReference type="Proteomes" id="UP000649232"/>
    </source>
</evidence>
<feature type="site" description="Important for activity" evidence="8">
    <location>
        <position position="6"/>
    </location>
</feature>
<dbReference type="CDD" id="cd07808">
    <property type="entry name" value="ASKHA_NBD_FGGY_EcXK-like"/>
    <property type="match status" value="1"/>
</dbReference>
<dbReference type="GO" id="GO:0004856">
    <property type="term" value="F:D-xylulokinase activity"/>
    <property type="evidence" value="ECO:0007669"/>
    <property type="project" value="UniProtKB-EC"/>
</dbReference>
<evidence type="ECO:0000256" key="5">
    <source>
        <dbReference type="ARBA" id="ARBA00022777"/>
    </source>
</evidence>
<evidence type="ECO:0000256" key="3">
    <source>
        <dbReference type="ARBA" id="ARBA00022679"/>
    </source>
</evidence>
<proteinExistence type="inferred from homology"/>
<name>A0ABS0WFK1_9ALTE</name>
<dbReference type="InterPro" id="IPR018484">
    <property type="entry name" value="FGGY_N"/>
</dbReference>
<dbReference type="InterPro" id="IPR000577">
    <property type="entry name" value="Carb_kinase_FGGY"/>
</dbReference>
<dbReference type="Proteomes" id="UP000649232">
    <property type="component" value="Unassembled WGS sequence"/>
</dbReference>
<dbReference type="EMBL" id="JAEILT010000017">
    <property type="protein sequence ID" value="MBJ2137246.1"/>
    <property type="molecule type" value="Genomic_DNA"/>
</dbReference>
<keyword evidence="6 8" id="KW-0067">ATP-binding</keyword>
<evidence type="ECO:0000256" key="1">
    <source>
        <dbReference type="ARBA" id="ARBA00009156"/>
    </source>
</evidence>
<evidence type="ECO:0000256" key="4">
    <source>
        <dbReference type="ARBA" id="ARBA00022741"/>
    </source>
</evidence>
<dbReference type="PROSITE" id="PS00933">
    <property type="entry name" value="FGGY_KINASES_1"/>
    <property type="match status" value="1"/>
</dbReference>
<dbReference type="HAMAP" id="MF_02220">
    <property type="entry name" value="XylB"/>
    <property type="match status" value="1"/>
</dbReference>
<evidence type="ECO:0000259" key="10">
    <source>
        <dbReference type="Pfam" id="PF00370"/>
    </source>
</evidence>
<keyword evidence="2 8" id="KW-0859">Xylose metabolism</keyword>
<evidence type="ECO:0000256" key="8">
    <source>
        <dbReference type="HAMAP-Rule" id="MF_02220"/>
    </source>
</evidence>
<dbReference type="Pfam" id="PF00370">
    <property type="entry name" value="FGGY_N"/>
    <property type="match status" value="1"/>
</dbReference>
<protein>
    <recommendedName>
        <fullName evidence="8 9">Xylulose kinase</fullName>
        <shortName evidence="8 9">Xylulokinase</shortName>
        <ecNumber evidence="8 9">2.7.1.17</ecNumber>
    </recommendedName>
</protein>
<keyword evidence="5 8" id="KW-0418">Kinase</keyword>